<dbReference type="GO" id="GO:0005886">
    <property type="term" value="C:plasma membrane"/>
    <property type="evidence" value="ECO:0007669"/>
    <property type="project" value="UniProtKB-SubCell"/>
</dbReference>
<reference evidence="11 14" key="1">
    <citation type="journal article" date="2015" name="Genome Announc.">
        <title>De Novo Genome Sequence of Yersinia aleksiciae Y159T.</title>
        <authorList>
            <person name="Sprague L.D."/>
            <person name="Neubauer H."/>
        </authorList>
    </citation>
    <scope>NUCLEOTIDE SEQUENCE [LARGE SCALE GENOMIC DNA]</scope>
    <source>
        <strain evidence="11 14">159</strain>
    </source>
</reference>
<protein>
    <recommendedName>
        <fullName evidence="3 9">Flagellar biosynthetic protein FliR</fullName>
    </recommendedName>
</protein>
<keyword evidence="6 10" id="KW-1133">Transmembrane helix</keyword>
<dbReference type="Proteomes" id="UP000040088">
    <property type="component" value="Unassembled WGS sequence"/>
</dbReference>
<keyword evidence="14" id="KW-1185">Reference proteome</keyword>
<evidence type="ECO:0000256" key="6">
    <source>
        <dbReference type="ARBA" id="ARBA00022989"/>
    </source>
</evidence>
<feature type="transmembrane region" description="Helical" evidence="10">
    <location>
        <begin position="78"/>
        <end position="99"/>
    </location>
</feature>
<keyword evidence="12" id="KW-0969">Cilium</keyword>
<dbReference type="PRINTS" id="PR00953">
    <property type="entry name" value="TYPE3IMRPROT"/>
</dbReference>
<comment type="subcellular location">
    <subcellularLocation>
        <location evidence="10">Cell membrane</location>
        <topology evidence="10">Multi-pass membrane protein</topology>
    </subcellularLocation>
    <subcellularLocation>
        <location evidence="10">Bacterial flagellum basal body</location>
    </subcellularLocation>
</comment>
<dbReference type="STRING" id="28152.CH54_785"/>
<accession>A0A0T9TGZ2</accession>
<dbReference type="RefSeq" id="WP_048615996.1">
    <property type="nucleotide sequence ID" value="NZ_CABHQD010000114.1"/>
</dbReference>
<organism evidence="12 13">
    <name type="scientific">Yersinia aleksiciae</name>
    <dbReference type="NCBI Taxonomy" id="263819"/>
    <lineage>
        <taxon>Bacteria</taxon>
        <taxon>Pseudomonadati</taxon>
        <taxon>Pseudomonadota</taxon>
        <taxon>Gammaproteobacteria</taxon>
        <taxon>Enterobacterales</taxon>
        <taxon>Yersiniaceae</taxon>
        <taxon>Yersinia</taxon>
    </lineage>
</organism>
<evidence type="ECO:0000256" key="10">
    <source>
        <dbReference type="RuleBase" id="RU362071"/>
    </source>
</evidence>
<evidence type="ECO:0000256" key="2">
    <source>
        <dbReference type="ARBA" id="ARBA00009772"/>
    </source>
</evidence>
<evidence type="ECO:0000313" key="14">
    <source>
        <dbReference type="Proteomes" id="UP000069914"/>
    </source>
</evidence>
<dbReference type="GO" id="GO:0006605">
    <property type="term" value="P:protein targeting"/>
    <property type="evidence" value="ECO:0007669"/>
    <property type="project" value="UniProtKB-UniRule"/>
</dbReference>
<evidence type="ECO:0000256" key="4">
    <source>
        <dbReference type="ARBA" id="ARBA00022475"/>
    </source>
</evidence>
<dbReference type="AlphaFoldDB" id="A0A0T9TGZ2"/>
<dbReference type="Pfam" id="PF01311">
    <property type="entry name" value="Bac_export_1"/>
    <property type="match status" value="1"/>
</dbReference>
<keyword evidence="12" id="KW-0282">Flagellum</keyword>
<dbReference type="OrthoDB" id="9797790at2"/>
<dbReference type="EMBL" id="CQEM01000003">
    <property type="protein sequence ID" value="CNK80580.1"/>
    <property type="molecule type" value="Genomic_DNA"/>
</dbReference>
<feature type="transmembrane region" description="Helical" evidence="10">
    <location>
        <begin position="46"/>
        <end position="66"/>
    </location>
</feature>
<reference evidence="13" key="3">
    <citation type="submission" date="2015-03" db="EMBL/GenBank/DDBJ databases">
        <authorList>
            <consortium name="Pathogen Informatics"/>
        </authorList>
    </citation>
    <scope>NUCLEOTIDE SEQUENCE [LARGE SCALE GENOMIC DNA]</scope>
    <source>
        <strain evidence="13">IP27925</strain>
    </source>
</reference>
<dbReference type="Proteomes" id="UP000069914">
    <property type="component" value="Chromosome"/>
</dbReference>
<name>A0A0T9TGZ2_YERAE</name>
<evidence type="ECO:0000256" key="5">
    <source>
        <dbReference type="ARBA" id="ARBA00022692"/>
    </source>
</evidence>
<feature type="transmembrane region" description="Helical" evidence="10">
    <location>
        <begin position="179"/>
        <end position="201"/>
    </location>
</feature>
<feature type="transmembrane region" description="Helical" evidence="10">
    <location>
        <begin position="128"/>
        <end position="151"/>
    </location>
</feature>
<keyword evidence="7 10" id="KW-0472">Membrane</keyword>
<evidence type="ECO:0000256" key="3">
    <source>
        <dbReference type="ARBA" id="ARBA00021717"/>
    </source>
</evidence>
<gene>
    <name evidence="12" type="primary">fliR_1</name>
    <name evidence="11" type="synonym">fliR</name>
    <name evidence="11" type="ORF">ACZ76_01020</name>
    <name evidence="12" type="ORF">ERS008460_00947</name>
</gene>
<dbReference type="KEGG" id="yak:ACZ76_01020"/>
<evidence type="ECO:0000256" key="8">
    <source>
        <dbReference type="ARBA" id="ARBA00023143"/>
    </source>
</evidence>
<proteinExistence type="inferred from homology"/>
<keyword evidence="5 10" id="KW-0812">Transmembrane</keyword>
<reference evidence="12" key="2">
    <citation type="submission" date="2015-03" db="EMBL/GenBank/DDBJ databases">
        <authorList>
            <person name="Murphy D."/>
        </authorList>
    </citation>
    <scope>NUCLEOTIDE SEQUENCE [LARGE SCALE GENOMIC DNA]</scope>
    <source>
        <strain evidence="12">IP27925</strain>
    </source>
</reference>
<keyword evidence="8 10" id="KW-0975">Bacterial flagellum</keyword>
<dbReference type="GO" id="GO:0044780">
    <property type="term" value="P:bacterial-type flagellum assembly"/>
    <property type="evidence" value="ECO:0007669"/>
    <property type="project" value="UniProtKB-UniRule"/>
</dbReference>
<evidence type="ECO:0000313" key="12">
    <source>
        <dbReference type="EMBL" id="CNK80580.1"/>
    </source>
</evidence>
<comment type="function">
    <text evidence="1 10">Role in flagellar biosynthesis.</text>
</comment>
<comment type="similarity">
    <text evidence="2 10">Belongs to the FliR/MopE/SpaR family.</text>
</comment>
<evidence type="ECO:0000256" key="9">
    <source>
        <dbReference type="NCBIfam" id="TIGR01400"/>
    </source>
</evidence>
<feature type="transmembrane region" description="Helical" evidence="10">
    <location>
        <begin position="16"/>
        <end position="34"/>
    </location>
</feature>
<dbReference type="InterPro" id="IPR002010">
    <property type="entry name" value="T3SS_IM_R"/>
</dbReference>
<dbReference type="NCBIfam" id="TIGR01400">
    <property type="entry name" value="fliR"/>
    <property type="match status" value="1"/>
</dbReference>
<feature type="transmembrane region" description="Helical" evidence="10">
    <location>
        <begin position="213"/>
        <end position="237"/>
    </location>
</feature>
<dbReference type="GO" id="GO:0009425">
    <property type="term" value="C:bacterial-type flagellum basal body"/>
    <property type="evidence" value="ECO:0007669"/>
    <property type="project" value="UniProtKB-SubCell"/>
</dbReference>
<dbReference type="EMBL" id="CP011975">
    <property type="protein sequence ID" value="AKP32234.1"/>
    <property type="molecule type" value="Genomic_DNA"/>
</dbReference>
<evidence type="ECO:0000313" key="13">
    <source>
        <dbReference type="Proteomes" id="UP000040088"/>
    </source>
</evidence>
<dbReference type="PANTHER" id="PTHR30065">
    <property type="entry name" value="FLAGELLAR BIOSYNTHETIC PROTEIN FLIR"/>
    <property type="match status" value="1"/>
</dbReference>
<evidence type="ECO:0000256" key="1">
    <source>
        <dbReference type="ARBA" id="ARBA00002578"/>
    </source>
</evidence>
<keyword evidence="4 10" id="KW-1003">Cell membrane</keyword>
<sequence>MLSLDTTQLAALVSHYFWPLIRVLALITTAPVLSEKQINRKVKVGLAVLITFLIAPALPPVNIPLASSGAVWVAAQQILIGVTIGLTMQFAFAAIRLAGEVIGLQMGLSFATFFDPSGGPNTSVLSRLLNLLAMLLFLTFNGHLWLISLLADSFHTLPIQFEPLNGSGFMTLAQTGSLIFMNGLMLALPLITLLLTLNLALGMLNRMTPQLSVFVIGFPLTLTVGILALGLVMPLLAPFAEHLFSEFFDRLAAVLGGMASG</sequence>
<keyword evidence="12" id="KW-0966">Cell projection</keyword>
<evidence type="ECO:0000313" key="11">
    <source>
        <dbReference type="EMBL" id="AKP32234.1"/>
    </source>
</evidence>
<evidence type="ECO:0000256" key="7">
    <source>
        <dbReference type="ARBA" id="ARBA00023136"/>
    </source>
</evidence>
<dbReference type="GeneID" id="61900970"/>
<dbReference type="InterPro" id="IPR006303">
    <property type="entry name" value="FliR"/>
</dbReference>
<dbReference type="PANTHER" id="PTHR30065:SF8">
    <property type="entry name" value="FLAGELLAR BIOSYNTHETIC PROTEIN FLIR"/>
    <property type="match status" value="1"/>
</dbReference>